<dbReference type="Proteomes" id="UP000814128">
    <property type="component" value="Unassembled WGS sequence"/>
</dbReference>
<gene>
    <name evidence="1" type="ORF">K488DRAFT_91053</name>
</gene>
<sequence length="70" mass="7507">MSTLSSSTETPEDPIVTAFAAHLATHPAFIAKVNAMTREEILYLLAVSLVSMKLCTIIAFQAISPSAQQQ</sequence>
<dbReference type="EMBL" id="MU273944">
    <property type="protein sequence ID" value="KAI0027277.1"/>
    <property type="molecule type" value="Genomic_DNA"/>
</dbReference>
<name>A0ACB8Q6J8_9AGAM</name>
<reference evidence="1" key="2">
    <citation type="journal article" date="2022" name="New Phytol.">
        <title>Evolutionary transition to the ectomycorrhizal habit in the genomes of a hyperdiverse lineage of mushroom-forming fungi.</title>
        <authorList>
            <person name="Looney B."/>
            <person name="Miyauchi S."/>
            <person name="Morin E."/>
            <person name="Drula E."/>
            <person name="Courty P.E."/>
            <person name="Kohler A."/>
            <person name="Kuo A."/>
            <person name="LaButti K."/>
            <person name="Pangilinan J."/>
            <person name="Lipzen A."/>
            <person name="Riley R."/>
            <person name="Andreopoulos W."/>
            <person name="He G."/>
            <person name="Johnson J."/>
            <person name="Nolan M."/>
            <person name="Tritt A."/>
            <person name="Barry K.W."/>
            <person name="Grigoriev I.V."/>
            <person name="Nagy L.G."/>
            <person name="Hibbett D."/>
            <person name="Henrissat B."/>
            <person name="Matheny P.B."/>
            <person name="Labbe J."/>
            <person name="Martin F.M."/>
        </authorList>
    </citation>
    <scope>NUCLEOTIDE SEQUENCE</scope>
    <source>
        <strain evidence="1">EC-137</strain>
    </source>
</reference>
<protein>
    <submittedName>
        <fullName evidence="1">Uncharacterized protein</fullName>
    </submittedName>
</protein>
<comment type="caution">
    <text evidence="1">The sequence shown here is derived from an EMBL/GenBank/DDBJ whole genome shotgun (WGS) entry which is preliminary data.</text>
</comment>
<keyword evidence="2" id="KW-1185">Reference proteome</keyword>
<reference evidence="1" key="1">
    <citation type="submission" date="2021-02" db="EMBL/GenBank/DDBJ databases">
        <authorList>
            <consortium name="DOE Joint Genome Institute"/>
            <person name="Ahrendt S."/>
            <person name="Looney B.P."/>
            <person name="Miyauchi S."/>
            <person name="Morin E."/>
            <person name="Drula E."/>
            <person name="Courty P.E."/>
            <person name="Chicoki N."/>
            <person name="Fauchery L."/>
            <person name="Kohler A."/>
            <person name="Kuo A."/>
            <person name="Labutti K."/>
            <person name="Pangilinan J."/>
            <person name="Lipzen A."/>
            <person name="Riley R."/>
            <person name="Andreopoulos W."/>
            <person name="He G."/>
            <person name="Johnson J."/>
            <person name="Barry K.W."/>
            <person name="Grigoriev I.V."/>
            <person name="Nagy L."/>
            <person name="Hibbett D."/>
            <person name="Henrissat B."/>
            <person name="Matheny P.B."/>
            <person name="Labbe J."/>
            <person name="Martin F."/>
        </authorList>
    </citation>
    <scope>NUCLEOTIDE SEQUENCE</scope>
    <source>
        <strain evidence="1">EC-137</strain>
    </source>
</reference>
<accession>A0ACB8Q6J8</accession>
<evidence type="ECO:0000313" key="2">
    <source>
        <dbReference type="Proteomes" id="UP000814128"/>
    </source>
</evidence>
<proteinExistence type="predicted"/>
<evidence type="ECO:0000313" key="1">
    <source>
        <dbReference type="EMBL" id="KAI0027277.1"/>
    </source>
</evidence>
<organism evidence="1 2">
    <name type="scientific">Vararia minispora EC-137</name>
    <dbReference type="NCBI Taxonomy" id="1314806"/>
    <lineage>
        <taxon>Eukaryota</taxon>
        <taxon>Fungi</taxon>
        <taxon>Dikarya</taxon>
        <taxon>Basidiomycota</taxon>
        <taxon>Agaricomycotina</taxon>
        <taxon>Agaricomycetes</taxon>
        <taxon>Russulales</taxon>
        <taxon>Lachnocladiaceae</taxon>
        <taxon>Vararia</taxon>
    </lineage>
</organism>